<dbReference type="AlphaFoldDB" id="A0A8J4PKA8"/>
<evidence type="ECO:0008006" key="4">
    <source>
        <dbReference type="Google" id="ProtNLM"/>
    </source>
</evidence>
<sequence>MKFVYGLIVLVALITVFNSVNGEVMHWDAPKGSITYCTMCNTSANCDPNSNHTCTDYKLGSCYKIADACHGTFIYGIFTQDNKTISTTVYNEENCTTVSSTTTNVDRTCFTCYNDLQVLCYEDTHGSTATKFLPGALLIVASLLASLF</sequence>
<organism evidence="2 3">
    <name type="scientific">Polysphondylium violaceum</name>
    <dbReference type="NCBI Taxonomy" id="133409"/>
    <lineage>
        <taxon>Eukaryota</taxon>
        <taxon>Amoebozoa</taxon>
        <taxon>Evosea</taxon>
        <taxon>Eumycetozoa</taxon>
        <taxon>Dictyostelia</taxon>
        <taxon>Dictyosteliales</taxon>
        <taxon>Dictyosteliaceae</taxon>
        <taxon>Polysphondylium</taxon>
    </lineage>
</organism>
<evidence type="ECO:0000256" key="1">
    <source>
        <dbReference type="SAM" id="SignalP"/>
    </source>
</evidence>
<name>A0A8J4PKA8_9MYCE</name>
<feature type="signal peptide" evidence="1">
    <location>
        <begin position="1"/>
        <end position="22"/>
    </location>
</feature>
<keyword evidence="3" id="KW-1185">Reference proteome</keyword>
<evidence type="ECO:0000313" key="2">
    <source>
        <dbReference type="EMBL" id="KAF2068512.1"/>
    </source>
</evidence>
<feature type="chain" id="PRO_5035310528" description="Transmembrane protein" evidence="1">
    <location>
        <begin position="23"/>
        <end position="148"/>
    </location>
</feature>
<dbReference type="EMBL" id="AJWJ01000953">
    <property type="protein sequence ID" value="KAF2068512.1"/>
    <property type="molecule type" value="Genomic_DNA"/>
</dbReference>
<gene>
    <name evidence="2" type="ORF">CYY_010166</name>
</gene>
<comment type="caution">
    <text evidence="2">The sequence shown here is derived from an EMBL/GenBank/DDBJ whole genome shotgun (WGS) entry which is preliminary data.</text>
</comment>
<protein>
    <recommendedName>
        <fullName evidence="4">Transmembrane protein</fullName>
    </recommendedName>
</protein>
<dbReference type="Proteomes" id="UP000695562">
    <property type="component" value="Unassembled WGS sequence"/>
</dbReference>
<accession>A0A8J4PKA8</accession>
<proteinExistence type="predicted"/>
<reference evidence="2" key="1">
    <citation type="submission" date="2020-01" db="EMBL/GenBank/DDBJ databases">
        <title>Development of genomics and gene disruption for Polysphondylium violaceum indicates a role for the polyketide synthase stlB in stalk morphogenesis.</title>
        <authorList>
            <person name="Narita B."/>
            <person name="Kawabe Y."/>
            <person name="Kin K."/>
            <person name="Saito T."/>
            <person name="Gibbs R."/>
            <person name="Kuspa A."/>
            <person name="Muzny D."/>
            <person name="Queller D."/>
            <person name="Richards S."/>
            <person name="Strassman J."/>
            <person name="Sucgang R."/>
            <person name="Worley K."/>
            <person name="Schaap P."/>
        </authorList>
    </citation>
    <scope>NUCLEOTIDE SEQUENCE</scope>
    <source>
        <strain evidence="2">QSvi11</strain>
    </source>
</reference>
<dbReference type="OrthoDB" id="23220at2759"/>
<keyword evidence="1" id="KW-0732">Signal</keyword>
<evidence type="ECO:0000313" key="3">
    <source>
        <dbReference type="Proteomes" id="UP000695562"/>
    </source>
</evidence>